<organism evidence="5 6">
    <name type="scientific">Clostridium saccharoperbutylacetonicum N1-4(HMT)</name>
    <dbReference type="NCBI Taxonomy" id="931276"/>
    <lineage>
        <taxon>Bacteria</taxon>
        <taxon>Bacillati</taxon>
        <taxon>Bacillota</taxon>
        <taxon>Clostridia</taxon>
        <taxon>Eubacteriales</taxon>
        <taxon>Clostridiaceae</taxon>
        <taxon>Clostridium</taxon>
    </lineage>
</organism>
<dbReference type="Gene3D" id="3.20.20.370">
    <property type="entry name" value="Glycoside hydrolase/deacetylase"/>
    <property type="match status" value="1"/>
</dbReference>
<dbReference type="InterPro" id="IPR051398">
    <property type="entry name" value="Polysacch_Deacetylase"/>
</dbReference>
<evidence type="ECO:0000313" key="6">
    <source>
        <dbReference type="Proteomes" id="UP000011728"/>
    </source>
</evidence>
<dbReference type="AlphaFoldDB" id="M1MGS7"/>
<dbReference type="InterPro" id="IPR002509">
    <property type="entry name" value="NODB_dom"/>
</dbReference>
<feature type="domain" description="NodB homology" evidence="4">
    <location>
        <begin position="167"/>
        <end position="328"/>
    </location>
</feature>
<dbReference type="eggNOG" id="COG0726">
    <property type="taxonomic scope" value="Bacteria"/>
</dbReference>
<dbReference type="GO" id="GO:0016810">
    <property type="term" value="F:hydrolase activity, acting on carbon-nitrogen (but not peptide) bonds"/>
    <property type="evidence" value="ECO:0007669"/>
    <property type="project" value="InterPro"/>
</dbReference>
<dbReference type="GO" id="GO:0005576">
    <property type="term" value="C:extracellular region"/>
    <property type="evidence" value="ECO:0007669"/>
    <property type="project" value="UniProtKB-SubCell"/>
</dbReference>
<reference evidence="5 6" key="1">
    <citation type="submission" date="2013-02" db="EMBL/GenBank/DDBJ databases">
        <title>Genome sequence of Clostridium saccharoperbutylacetonicum N1-4(HMT).</title>
        <authorList>
            <person name="Poehlein A."/>
            <person name="Daniel R."/>
        </authorList>
    </citation>
    <scope>NUCLEOTIDE SEQUENCE [LARGE SCALE GENOMIC DNA]</scope>
    <source>
        <strain evidence="6">N1-4(HMT)</strain>
    </source>
</reference>
<dbReference type="Proteomes" id="UP000011728">
    <property type="component" value="Chromosome"/>
</dbReference>
<protein>
    <submittedName>
        <fullName evidence="5">Polysaccharide deacetylase</fullName>
    </submittedName>
</protein>
<evidence type="ECO:0000256" key="2">
    <source>
        <dbReference type="ARBA" id="ARBA00022729"/>
    </source>
</evidence>
<keyword evidence="3" id="KW-1133">Transmembrane helix</keyword>
<dbReference type="Pfam" id="PF01522">
    <property type="entry name" value="Polysacc_deac_1"/>
    <property type="match status" value="1"/>
</dbReference>
<evidence type="ECO:0000256" key="1">
    <source>
        <dbReference type="ARBA" id="ARBA00004613"/>
    </source>
</evidence>
<accession>M1MGS7</accession>
<dbReference type="CDD" id="cd10918">
    <property type="entry name" value="CE4_NodB_like_5s_6s"/>
    <property type="match status" value="1"/>
</dbReference>
<dbReference type="PANTHER" id="PTHR34216">
    <property type="match status" value="1"/>
</dbReference>
<evidence type="ECO:0000313" key="5">
    <source>
        <dbReference type="EMBL" id="AGF54156.1"/>
    </source>
</evidence>
<dbReference type="STRING" id="36745.CLSAP_03330"/>
<sequence>MNYIFNSNDRRSNGLFMPNLKDLNIIYFFKKILSKKYALIFISIILLAIVCFSIRYFNNSSSKNELVHNNDLESKSVDNSSAQLFNKMINEVTSKKAKLNNVILTNANIGIPVLYYHSVTEPATNEVIITPEKLKAELTYIKDKGYITLTMKDLKNYLLNHSLIPEKSILITFDDGYMDNYYSAFPILKELNMNATIFCITSNLDGNYYLSKEAIKEMSTYGIDIESHTINHPHLNKLTYEDQLKELTESKKTLEAITGKEVTSIAYPFGDYNEDSIKAAKNSGYTFGFTTNRGLADKDDNFFKLDRIYISSTYDMDTFKDVLTKTKK</sequence>
<dbReference type="PANTHER" id="PTHR34216:SF3">
    <property type="entry name" value="POLY-BETA-1,6-N-ACETYL-D-GLUCOSAMINE N-DEACETYLASE"/>
    <property type="match status" value="1"/>
</dbReference>
<dbReference type="SUPFAM" id="SSF88713">
    <property type="entry name" value="Glycoside hydrolase/deacetylase"/>
    <property type="match status" value="1"/>
</dbReference>
<dbReference type="PATRIC" id="fig|931276.5.peg.318"/>
<dbReference type="GO" id="GO:0005975">
    <property type="term" value="P:carbohydrate metabolic process"/>
    <property type="evidence" value="ECO:0007669"/>
    <property type="project" value="InterPro"/>
</dbReference>
<keyword evidence="3" id="KW-0812">Transmembrane</keyword>
<dbReference type="EMBL" id="CP004121">
    <property type="protein sequence ID" value="AGF54156.1"/>
    <property type="molecule type" value="Genomic_DNA"/>
</dbReference>
<keyword evidence="3" id="KW-0472">Membrane</keyword>
<evidence type="ECO:0000259" key="4">
    <source>
        <dbReference type="PROSITE" id="PS51677"/>
    </source>
</evidence>
<evidence type="ECO:0000256" key="3">
    <source>
        <dbReference type="SAM" id="Phobius"/>
    </source>
</evidence>
<dbReference type="InterPro" id="IPR011330">
    <property type="entry name" value="Glyco_hydro/deAcase_b/a-brl"/>
</dbReference>
<feature type="transmembrane region" description="Helical" evidence="3">
    <location>
        <begin position="37"/>
        <end position="57"/>
    </location>
</feature>
<keyword evidence="6" id="KW-1185">Reference proteome</keyword>
<proteinExistence type="predicted"/>
<keyword evidence="2" id="KW-0732">Signal</keyword>
<comment type="subcellular location">
    <subcellularLocation>
        <location evidence="1">Secreted</location>
    </subcellularLocation>
</comment>
<dbReference type="RefSeq" id="WP_015390482.1">
    <property type="nucleotide sequence ID" value="NC_020291.1"/>
</dbReference>
<dbReference type="PROSITE" id="PS51677">
    <property type="entry name" value="NODB"/>
    <property type="match status" value="1"/>
</dbReference>
<dbReference type="KEGG" id="csr:Cspa_c03380"/>
<dbReference type="HOGENOM" id="CLU_030024_2_0_9"/>
<gene>
    <name evidence="5" type="ORF">Cspa_c03380</name>
</gene>
<name>M1MGS7_9CLOT</name>